<protein>
    <submittedName>
        <fullName evidence="4">Uncharacterized protein</fullName>
    </submittedName>
</protein>
<organism evidence="4">
    <name type="scientific">Lepeophtheirus salmonis</name>
    <name type="common">Salmon louse</name>
    <name type="synonym">Caligus salmonis</name>
    <dbReference type="NCBI Taxonomy" id="72036"/>
    <lineage>
        <taxon>Eukaryota</taxon>
        <taxon>Metazoa</taxon>
        <taxon>Ecdysozoa</taxon>
        <taxon>Arthropoda</taxon>
        <taxon>Crustacea</taxon>
        <taxon>Multicrustacea</taxon>
        <taxon>Hexanauplia</taxon>
        <taxon>Copepoda</taxon>
        <taxon>Siphonostomatoida</taxon>
        <taxon>Caligidae</taxon>
        <taxon>Lepeophtheirus</taxon>
    </lineage>
</organism>
<feature type="region of interest" description="Disordered" evidence="1">
    <location>
        <begin position="193"/>
        <end position="218"/>
    </location>
</feature>
<feature type="chain" id="PRO_5005488219" evidence="3">
    <location>
        <begin position="32"/>
        <end position="237"/>
    </location>
</feature>
<keyword evidence="3" id="KW-0732">Signal</keyword>
<feature type="non-terminal residue" evidence="4">
    <location>
        <position position="1"/>
    </location>
</feature>
<feature type="transmembrane region" description="Helical" evidence="2">
    <location>
        <begin position="163"/>
        <end position="183"/>
    </location>
</feature>
<dbReference type="AlphaFoldDB" id="A0A0K2TZD2"/>
<accession>A0A0K2TZD2</accession>
<keyword evidence="2" id="KW-0812">Transmembrane</keyword>
<proteinExistence type="predicted"/>
<keyword evidence="2" id="KW-1133">Transmembrane helix</keyword>
<feature type="compositionally biased region" description="Basic and acidic residues" evidence="1">
    <location>
        <begin position="193"/>
        <end position="210"/>
    </location>
</feature>
<evidence type="ECO:0000313" key="4">
    <source>
        <dbReference type="EMBL" id="CDW30751.1"/>
    </source>
</evidence>
<evidence type="ECO:0000256" key="1">
    <source>
        <dbReference type="SAM" id="MobiDB-lite"/>
    </source>
</evidence>
<sequence>FYSNMNSKRVTMFINTISFVCFFYLIQSASSSICGCIEMDKLQGIKEKSSIVWGPLHSDINKKCDLFCGSKMSNRFINVDQGICRCFNETQLPTFDCDEVQQTSKSSKSIVLNVYCVHTKFSAHQAASIHPSIFESPRKLPKELHEENIEFHEDESFNVSAGIAPAAILLALISVAVLIIFACKSWYEHKKNKGTDQVEQAKKKDPKENNSESSASRNVTWNFDDYKIKESRSEQSV</sequence>
<feature type="signal peptide" evidence="3">
    <location>
        <begin position="1"/>
        <end position="31"/>
    </location>
</feature>
<reference evidence="4" key="1">
    <citation type="submission" date="2014-05" db="EMBL/GenBank/DDBJ databases">
        <authorList>
            <person name="Chronopoulou M."/>
        </authorList>
    </citation>
    <scope>NUCLEOTIDE SEQUENCE</scope>
    <source>
        <tissue evidence="4">Whole organism</tissue>
    </source>
</reference>
<evidence type="ECO:0000256" key="3">
    <source>
        <dbReference type="SAM" id="SignalP"/>
    </source>
</evidence>
<name>A0A0K2TZD2_LEPSM</name>
<keyword evidence="2" id="KW-0472">Membrane</keyword>
<dbReference type="EMBL" id="HACA01013390">
    <property type="protein sequence ID" value="CDW30751.1"/>
    <property type="molecule type" value="Transcribed_RNA"/>
</dbReference>
<evidence type="ECO:0000256" key="2">
    <source>
        <dbReference type="SAM" id="Phobius"/>
    </source>
</evidence>